<evidence type="ECO:0000256" key="2">
    <source>
        <dbReference type="SAM" id="Phobius"/>
    </source>
</evidence>
<organism evidence="3 4">
    <name type="scientific">Actinomadura bangladeshensis</name>
    <dbReference type="NCBI Taxonomy" id="453573"/>
    <lineage>
        <taxon>Bacteria</taxon>
        <taxon>Bacillati</taxon>
        <taxon>Actinomycetota</taxon>
        <taxon>Actinomycetes</taxon>
        <taxon>Streptosporangiales</taxon>
        <taxon>Thermomonosporaceae</taxon>
        <taxon>Actinomadura</taxon>
    </lineage>
</organism>
<keyword evidence="2" id="KW-1133">Transmembrane helix</keyword>
<dbReference type="Proteomes" id="UP000295431">
    <property type="component" value="Unassembled WGS sequence"/>
</dbReference>
<feature type="region of interest" description="Disordered" evidence="1">
    <location>
        <begin position="1"/>
        <end position="23"/>
    </location>
</feature>
<comment type="caution">
    <text evidence="3">The sequence shown here is derived from an EMBL/GenBank/DDBJ whole genome shotgun (WGS) entry which is preliminary data.</text>
</comment>
<keyword evidence="2" id="KW-0472">Membrane</keyword>
<evidence type="ECO:0000313" key="4">
    <source>
        <dbReference type="Proteomes" id="UP000295431"/>
    </source>
</evidence>
<feature type="transmembrane region" description="Helical" evidence="2">
    <location>
        <begin position="21"/>
        <end position="47"/>
    </location>
</feature>
<evidence type="ECO:0000256" key="1">
    <source>
        <dbReference type="SAM" id="MobiDB-lite"/>
    </source>
</evidence>
<dbReference type="AlphaFoldDB" id="A0A4R4NM65"/>
<sequence length="142" mass="14840">MDQQDPRLQRPMTRRNPIKELGGDTGSATVTAAIVFPAVGVLFLGLLQAVMVSVARDVALASAEEGLRAARARHGTAADGRSAAISFARAEPVLRSPDVTVSGDTTITVQVSGSAPSFLPGIDIAISRTARGARERFTTEQP</sequence>
<gene>
    <name evidence="3" type="ORF">E1284_28255</name>
</gene>
<proteinExistence type="predicted"/>
<dbReference type="EMBL" id="SMJW01000179">
    <property type="protein sequence ID" value="TDC10289.1"/>
    <property type="molecule type" value="Genomic_DNA"/>
</dbReference>
<reference evidence="3 4" key="1">
    <citation type="submission" date="2019-03" db="EMBL/GenBank/DDBJ databases">
        <title>Draft genome sequences of novel Actinobacteria.</title>
        <authorList>
            <person name="Sahin N."/>
            <person name="Ay H."/>
            <person name="Saygin H."/>
        </authorList>
    </citation>
    <scope>NUCLEOTIDE SEQUENCE [LARGE SCALE GENOMIC DNA]</scope>
    <source>
        <strain evidence="3 4">DSM 45347</strain>
    </source>
</reference>
<protein>
    <submittedName>
        <fullName evidence="3">Pilus assembly protein</fullName>
    </submittedName>
</protein>
<dbReference type="RefSeq" id="WP_131943192.1">
    <property type="nucleotide sequence ID" value="NZ_BAAAMX010000050.1"/>
</dbReference>
<keyword evidence="2" id="KW-0812">Transmembrane</keyword>
<accession>A0A4R4NM65</accession>
<evidence type="ECO:0000313" key="3">
    <source>
        <dbReference type="EMBL" id="TDC10289.1"/>
    </source>
</evidence>
<keyword evidence="4" id="KW-1185">Reference proteome</keyword>
<name>A0A4R4NM65_9ACTN</name>
<dbReference type="OrthoDB" id="4460024at2"/>